<gene>
    <name evidence="1" type="ORF">FJN17_34110</name>
</gene>
<organism evidence="1 2">
    <name type="scientific">Bradyrhizobium symbiodeficiens</name>
    <dbReference type="NCBI Taxonomy" id="1404367"/>
    <lineage>
        <taxon>Bacteria</taxon>
        <taxon>Pseudomonadati</taxon>
        <taxon>Pseudomonadota</taxon>
        <taxon>Alphaproteobacteria</taxon>
        <taxon>Hyphomicrobiales</taxon>
        <taxon>Nitrobacteraceae</taxon>
        <taxon>Bradyrhizobium</taxon>
    </lineage>
</organism>
<keyword evidence="2" id="KW-1185">Reference proteome</keyword>
<accession>A0ABZ2F1Y6</accession>
<dbReference type="RefSeq" id="WP_162406221.1">
    <property type="nucleotide sequence ID" value="NZ_CP041090.2"/>
</dbReference>
<sequence length="78" mass="8659">MFLVDLRVEQVADYALRFVVALDGSAMISPKGSLHAVELEFVLEVADLVSLLQMVLRRLSWWVQSAMVLDGASLRLGL</sequence>
<protein>
    <submittedName>
        <fullName evidence="1">Uncharacterized protein</fullName>
    </submittedName>
</protein>
<dbReference type="Proteomes" id="UP000319298">
    <property type="component" value="Chromosome"/>
</dbReference>
<reference evidence="1 2" key="2">
    <citation type="journal article" date="2020" name="Int. J. Syst. Evol. Microbiol.">
        <title>Description and complete genome sequences of Bradyrhizobium symbiodeficiens sp. nov., a non-symbiotic bacterium associated with legumes native to Canada.</title>
        <authorList>
            <person name="Bromfield E.S.P."/>
            <person name="Cloutier S."/>
            <person name="Nguyen H.D.T."/>
        </authorList>
    </citation>
    <scope>NUCLEOTIDE SEQUENCE [LARGE SCALE GENOMIC DNA]</scope>
    <source>
        <strain evidence="1 2">65S1MB</strain>
    </source>
</reference>
<evidence type="ECO:0000313" key="2">
    <source>
        <dbReference type="Proteomes" id="UP000319298"/>
    </source>
</evidence>
<evidence type="ECO:0000313" key="1">
    <source>
        <dbReference type="EMBL" id="WWE88579.1"/>
    </source>
</evidence>
<dbReference type="EMBL" id="CP041090">
    <property type="protein sequence ID" value="WWE88579.1"/>
    <property type="molecule type" value="Genomic_DNA"/>
</dbReference>
<reference evidence="2" key="1">
    <citation type="submission" date="2019-06" db="EMBL/GenBank/DDBJ databases">
        <title>Whole-Genome Sequence of Bradyrhizobium sp. 3 Strain 65S1MB.</title>
        <authorList>
            <person name="Bromfield E.S.P."/>
            <person name="Cloutier S."/>
            <person name="Nguyen H.D.T."/>
        </authorList>
    </citation>
    <scope>NUCLEOTIDE SEQUENCE [LARGE SCALE GENOMIC DNA]</scope>
    <source>
        <strain evidence="2">65S1MB</strain>
    </source>
</reference>
<name>A0ABZ2F1Y6_9BRAD</name>
<proteinExistence type="predicted"/>